<dbReference type="AlphaFoldDB" id="G4ZM65"/>
<gene>
    <name evidence="5" type="ORF">PHYSODRAFT_509507</name>
</gene>
<dbReference type="RefSeq" id="XP_009530021.1">
    <property type="nucleotide sequence ID" value="XM_009531726.1"/>
</dbReference>
<keyword evidence="6" id="KW-1185">Reference proteome</keyword>
<feature type="compositionally biased region" description="Low complexity" evidence="4">
    <location>
        <begin position="227"/>
        <end position="239"/>
    </location>
</feature>
<dbReference type="InParanoid" id="G4ZM65"/>
<name>G4ZM65_PHYSP</name>
<dbReference type="InterPro" id="IPR019354">
    <property type="entry name" value="SMG8-like"/>
</dbReference>
<accession>G4ZM65</accession>
<dbReference type="Proteomes" id="UP000002640">
    <property type="component" value="Unassembled WGS sequence"/>
</dbReference>
<dbReference type="GeneID" id="20658997"/>
<evidence type="ECO:0000256" key="1">
    <source>
        <dbReference type="ARBA" id="ARBA00006443"/>
    </source>
</evidence>
<dbReference type="GO" id="GO:0000184">
    <property type="term" value="P:nuclear-transcribed mRNA catabolic process, nonsense-mediated decay"/>
    <property type="evidence" value="ECO:0007669"/>
    <property type="project" value="UniProtKB-KW"/>
</dbReference>
<dbReference type="OMA" id="WVKAFHG"/>
<sequence>MAGGRGGGRQPASSSRHAPPLPFDRSQNEPVRMYPPEPVRGGTLAALQSLQNKNVAVVGLLSTSSSSSSRAFAFANRLIGRCVFRDDEMQAATTVKDERLPASIHLYYDDVARCIYLLGVARPESFNNKNKSPGRRQPTTIDTEEVEEQTPLSETQRIRNELDAFEREKLTMQVLLYSSCHLVVVLREDSRVTTDILKDVRALAMEKAQLLSFVPTSTKHSKREPWSGHSKAASSSNAGGNAFAPGRCVPLVLYAVPALDEILHASLKTQGSGPSRSATVTYCKALEARMTTLFRSLRGSTVGSVRMRDALSATNLSKERRVFNMDPAHSVVVVSRRTATADGRAEFQLENLLDALDADITADDILRDESLLQPLEDDDMGFQRLSQYLHKYLDLLFSFSPSGSKDGGRTELLSPPQWLKAFHGLVKSYSRLDTKRRQEAAALEAAEGGGASDYLAPASYQLDPMELAR</sequence>
<dbReference type="PANTHER" id="PTHR13091:SF0">
    <property type="entry name" value="NONSENSE-MEDIATED MRNA DECAY FACTOR SMG8"/>
    <property type="match status" value="1"/>
</dbReference>
<feature type="region of interest" description="Disordered" evidence="4">
    <location>
        <begin position="127"/>
        <end position="155"/>
    </location>
</feature>
<evidence type="ECO:0000256" key="2">
    <source>
        <dbReference type="ARBA" id="ARBA00023161"/>
    </source>
</evidence>
<comment type="similarity">
    <text evidence="1">Belongs to the SMG8 family.</text>
</comment>
<evidence type="ECO:0000313" key="5">
    <source>
        <dbReference type="EMBL" id="EGZ16272.1"/>
    </source>
</evidence>
<reference evidence="5 6" key="1">
    <citation type="journal article" date="2006" name="Science">
        <title>Phytophthora genome sequences uncover evolutionary origins and mechanisms of pathogenesis.</title>
        <authorList>
            <person name="Tyler B.M."/>
            <person name="Tripathy S."/>
            <person name="Zhang X."/>
            <person name="Dehal P."/>
            <person name="Jiang R.H."/>
            <person name="Aerts A."/>
            <person name="Arredondo F.D."/>
            <person name="Baxter L."/>
            <person name="Bensasson D."/>
            <person name="Beynon J.L."/>
            <person name="Chapman J."/>
            <person name="Damasceno C.M."/>
            <person name="Dorrance A.E."/>
            <person name="Dou D."/>
            <person name="Dickerman A.W."/>
            <person name="Dubchak I.L."/>
            <person name="Garbelotto M."/>
            <person name="Gijzen M."/>
            <person name="Gordon S.G."/>
            <person name="Govers F."/>
            <person name="Grunwald N.J."/>
            <person name="Huang W."/>
            <person name="Ivors K.L."/>
            <person name="Jones R.W."/>
            <person name="Kamoun S."/>
            <person name="Krampis K."/>
            <person name="Lamour K.H."/>
            <person name="Lee M.K."/>
            <person name="McDonald W.H."/>
            <person name="Medina M."/>
            <person name="Meijer H.J."/>
            <person name="Nordberg E.K."/>
            <person name="Maclean D.J."/>
            <person name="Ospina-Giraldo M.D."/>
            <person name="Morris P.F."/>
            <person name="Phuntumart V."/>
            <person name="Putnam N.H."/>
            <person name="Rash S."/>
            <person name="Rose J.K."/>
            <person name="Sakihama Y."/>
            <person name="Salamov A.A."/>
            <person name="Savidor A."/>
            <person name="Scheuring C.F."/>
            <person name="Smith B.M."/>
            <person name="Sobral B.W."/>
            <person name="Terry A."/>
            <person name="Torto-Alalibo T.A."/>
            <person name="Win J."/>
            <person name="Xu Z."/>
            <person name="Zhang H."/>
            <person name="Grigoriev I.V."/>
            <person name="Rokhsar D.S."/>
            <person name="Boore J.L."/>
        </authorList>
    </citation>
    <scope>NUCLEOTIDE SEQUENCE [LARGE SCALE GENOMIC DNA]</scope>
    <source>
        <strain evidence="5 6">P6497</strain>
    </source>
</reference>
<feature type="region of interest" description="Disordered" evidence="4">
    <location>
        <begin position="1"/>
        <end position="40"/>
    </location>
</feature>
<dbReference type="EMBL" id="JH159155">
    <property type="protein sequence ID" value="EGZ16272.1"/>
    <property type="molecule type" value="Genomic_DNA"/>
</dbReference>
<evidence type="ECO:0000313" key="6">
    <source>
        <dbReference type="Proteomes" id="UP000002640"/>
    </source>
</evidence>
<organism evidence="5 6">
    <name type="scientific">Phytophthora sojae (strain P6497)</name>
    <name type="common">Soybean stem and root rot agent</name>
    <name type="synonym">Phytophthora megasperma f. sp. glycines</name>
    <dbReference type="NCBI Taxonomy" id="1094619"/>
    <lineage>
        <taxon>Eukaryota</taxon>
        <taxon>Sar</taxon>
        <taxon>Stramenopiles</taxon>
        <taxon>Oomycota</taxon>
        <taxon>Peronosporomycetes</taxon>
        <taxon>Peronosporales</taxon>
        <taxon>Peronosporaceae</taxon>
        <taxon>Phytophthora</taxon>
    </lineage>
</organism>
<feature type="region of interest" description="Disordered" evidence="4">
    <location>
        <begin position="219"/>
        <end position="239"/>
    </location>
</feature>
<protein>
    <recommendedName>
        <fullName evidence="3">Nonsense-mediated mRNA decay factor SMG8</fullName>
    </recommendedName>
</protein>
<dbReference type="PANTHER" id="PTHR13091">
    <property type="entry name" value="AMPLIFIED IN BREAST CANCER 2-RELATED"/>
    <property type="match status" value="1"/>
</dbReference>
<evidence type="ECO:0000256" key="3">
    <source>
        <dbReference type="ARBA" id="ARBA00029509"/>
    </source>
</evidence>
<proteinExistence type="inferred from homology"/>
<dbReference type="KEGG" id="psoj:PHYSODRAFT_509507"/>
<evidence type="ECO:0000256" key="4">
    <source>
        <dbReference type="SAM" id="MobiDB-lite"/>
    </source>
</evidence>
<feature type="compositionally biased region" description="Polar residues" evidence="4">
    <location>
        <begin position="127"/>
        <end position="141"/>
    </location>
</feature>
<keyword evidence="2" id="KW-0866">Nonsense-mediated mRNA decay</keyword>